<dbReference type="InterPro" id="IPR014729">
    <property type="entry name" value="Rossmann-like_a/b/a_fold"/>
</dbReference>
<feature type="domain" description="UspA" evidence="3">
    <location>
        <begin position="176"/>
        <end position="316"/>
    </location>
</feature>
<name>A0ABN2SD39_9ACTN</name>
<keyword evidence="5" id="KW-1185">Reference proteome</keyword>
<dbReference type="PANTHER" id="PTHR31964:SF113">
    <property type="entry name" value="USPA DOMAIN-CONTAINING PROTEIN"/>
    <property type="match status" value="1"/>
</dbReference>
<sequence>MVGAEGPKESEAGEMSNTPELRRMVVGVDGSDSSRYALEWSANQAVQRGLGVRIVTAVWPLVAEGPFSDVVHAGESSSSSAREQDARALLDYARDWVLRIFPELDVEEKLAAARPAEALLEEAAKPETAAVVIGSRGLGGLATAFVGSVGVELAARCPVPLVVLPKKHESAHGARGRIIVGVDGSEPSRRALEFGFRQAHAVGAELVAVCAWQPMAAFASAMGPVPPEAFDDGAIEAAARRTAEEELREPSAQYPDVIVDVRAVRAHPVVALLEEATPADLIVVGSRGRGGFTGLLLGSVSQSILHGAHGPVAIVH</sequence>
<dbReference type="Gene3D" id="3.40.50.620">
    <property type="entry name" value="HUPs"/>
    <property type="match status" value="2"/>
</dbReference>
<evidence type="ECO:0000313" key="4">
    <source>
        <dbReference type="EMBL" id="GAA1984371.1"/>
    </source>
</evidence>
<evidence type="ECO:0000313" key="5">
    <source>
        <dbReference type="Proteomes" id="UP001501585"/>
    </source>
</evidence>
<protein>
    <submittedName>
        <fullName evidence="4">Universal stress protein</fullName>
    </submittedName>
</protein>
<gene>
    <name evidence="4" type="ORF">GCM10009799_07260</name>
</gene>
<evidence type="ECO:0000256" key="1">
    <source>
        <dbReference type="ARBA" id="ARBA00008791"/>
    </source>
</evidence>
<dbReference type="Proteomes" id="UP001501585">
    <property type="component" value="Unassembled WGS sequence"/>
</dbReference>
<dbReference type="PANTHER" id="PTHR31964">
    <property type="entry name" value="ADENINE NUCLEOTIDE ALPHA HYDROLASES-LIKE SUPERFAMILY PROTEIN"/>
    <property type="match status" value="1"/>
</dbReference>
<comment type="similarity">
    <text evidence="1">Belongs to the universal stress protein A family.</text>
</comment>
<feature type="compositionally biased region" description="Basic and acidic residues" evidence="2">
    <location>
        <begin position="1"/>
        <end position="11"/>
    </location>
</feature>
<organism evidence="4 5">
    <name type="scientific">Nocardiopsis rhodophaea</name>
    <dbReference type="NCBI Taxonomy" id="280238"/>
    <lineage>
        <taxon>Bacteria</taxon>
        <taxon>Bacillati</taxon>
        <taxon>Actinomycetota</taxon>
        <taxon>Actinomycetes</taxon>
        <taxon>Streptosporangiales</taxon>
        <taxon>Nocardiopsidaceae</taxon>
        <taxon>Nocardiopsis</taxon>
    </lineage>
</organism>
<evidence type="ECO:0000259" key="3">
    <source>
        <dbReference type="Pfam" id="PF00582"/>
    </source>
</evidence>
<dbReference type="InterPro" id="IPR006016">
    <property type="entry name" value="UspA"/>
</dbReference>
<proteinExistence type="inferred from homology"/>
<dbReference type="EMBL" id="BAAAPC010000002">
    <property type="protein sequence ID" value="GAA1984371.1"/>
    <property type="molecule type" value="Genomic_DNA"/>
</dbReference>
<dbReference type="Pfam" id="PF00582">
    <property type="entry name" value="Usp"/>
    <property type="match status" value="2"/>
</dbReference>
<accession>A0ABN2SD39</accession>
<dbReference type="PRINTS" id="PR01438">
    <property type="entry name" value="UNVRSLSTRESS"/>
</dbReference>
<dbReference type="InterPro" id="IPR006015">
    <property type="entry name" value="Universal_stress_UspA"/>
</dbReference>
<reference evidence="4 5" key="1">
    <citation type="journal article" date="2019" name="Int. J. Syst. Evol. Microbiol.">
        <title>The Global Catalogue of Microorganisms (GCM) 10K type strain sequencing project: providing services to taxonomists for standard genome sequencing and annotation.</title>
        <authorList>
            <consortium name="The Broad Institute Genomics Platform"/>
            <consortium name="The Broad Institute Genome Sequencing Center for Infectious Disease"/>
            <person name="Wu L."/>
            <person name="Ma J."/>
        </authorList>
    </citation>
    <scope>NUCLEOTIDE SEQUENCE [LARGE SCALE GENOMIC DNA]</scope>
    <source>
        <strain evidence="4 5">JCM 15313</strain>
    </source>
</reference>
<feature type="region of interest" description="Disordered" evidence="2">
    <location>
        <begin position="1"/>
        <end position="22"/>
    </location>
</feature>
<comment type="caution">
    <text evidence="4">The sequence shown here is derived from an EMBL/GenBank/DDBJ whole genome shotgun (WGS) entry which is preliminary data.</text>
</comment>
<feature type="domain" description="UspA" evidence="3">
    <location>
        <begin position="22"/>
        <end position="165"/>
    </location>
</feature>
<dbReference type="CDD" id="cd23659">
    <property type="entry name" value="USP_At3g01520-like"/>
    <property type="match status" value="1"/>
</dbReference>
<evidence type="ECO:0000256" key="2">
    <source>
        <dbReference type="SAM" id="MobiDB-lite"/>
    </source>
</evidence>
<dbReference type="SUPFAM" id="SSF52402">
    <property type="entry name" value="Adenine nucleotide alpha hydrolases-like"/>
    <property type="match status" value="2"/>
</dbReference>